<sequence length="289" mass="33721">MLNTTLENLSKEELYKVLKVSKLCQGYSSFDRDAIYDELQRRSTHTRYNDYYNDYYVRCDHDEEHHSRQATSSEEGENNELVTLESLIDAIQGLNRRLKIHERIVQNITTKQNVTQQVHARSNDEEEIENILFVSNDEPIFTTQDDHLTTNTYEGIPRSKDENEIPCDVKKNDSNDPNEKELVKHIVVGDSTQARGDMDPPVTTLTLFFFQIEQAIINVENQKLECEEMLGLFWEHPPALDLEDIGKRLQFLRDRIRAMAECRSVLIREPKLLLIRAASIIRERPRGNN</sequence>
<accession>A0ABR2NS06</accession>
<dbReference type="PANTHER" id="PTHR36344:SF1">
    <property type="entry name" value="RX N-TERMINAL DOMAIN-CONTAINING PROTEIN"/>
    <property type="match status" value="1"/>
</dbReference>
<proteinExistence type="predicted"/>
<organism evidence="2 3">
    <name type="scientific">Hibiscus sabdariffa</name>
    <name type="common">roselle</name>
    <dbReference type="NCBI Taxonomy" id="183260"/>
    <lineage>
        <taxon>Eukaryota</taxon>
        <taxon>Viridiplantae</taxon>
        <taxon>Streptophyta</taxon>
        <taxon>Embryophyta</taxon>
        <taxon>Tracheophyta</taxon>
        <taxon>Spermatophyta</taxon>
        <taxon>Magnoliopsida</taxon>
        <taxon>eudicotyledons</taxon>
        <taxon>Gunneridae</taxon>
        <taxon>Pentapetalae</taxon>
        <taxon>rosids</taxon>
        <taxon>malvids</taxon>
        <taxon>Malvales</taxon>
        <taxon>Malvaceae</taxon>
        <taxon>Malvoideae</taxon>
        <taxon>Hibiscus</taxon>
    </lineage>
</organism>
<feature type="region of interest" description="Disordered" evidence="1">
    <location>
        <begin position="151"/>
        <end position="176"/>
    </location>
</feature>
<dbReference type="PANTHER" id="PTHR36344">
    <property type="entry name" value="RX N-TERMINAL DOMAIN-CONTAINING PROTEIN"/>
    <property type="match status" value="1"/>
</dbReference>
<evidence type="ECO:0000313" key="2">
    <source>
        <dbReference type="EMBL" id="KAK8978886.1"/>
    </source>
</evidence>
<gene>
    <name evidence="2" type="ORF">V6N11_030932</name>
</gene>
<evidence type="ECO:0008006" key="4">
    <source>
        <dbReference type="Google" id="ProtNLM"/>
    </source>
</evidence>
<reference evidence="2 3" key="1">
    <citation type="journal article" date="2024" name="G3 (Bethesda)">
        <title>Genome assembly of Hibiscus sabdariffa L. provides insights into metabolisms of medicinal natural products.</title>
        <authorList>
            <person name="Kim T."/>
        </authorList>
    </citation>
    <scope>NUCLEOTIDE SEQUENCE [LARGE SCALE GENOMIC DNA]</scope>
    <source>
        <strain evidence="2">TK-2024</strain>
        <tissue evidence="2">Old leaves</tissue>
    </source>
</reference>
<dbReference type="Proteomes" id="UP001396334">
    <property type="component" value="Unassembled WGS sequence"/>
</dbReference>
<keyword evidence="3" id="KW-1185">Reference proteome</keyword>
<evidence type="ECO:0000256" key="1">
    <source>
        <dbReference type="SAM" id="MobiDB-lite"/>
    </source>
</evidence>
<name>A0ABR2NS06_9ROSI</name>
<comment type="caution">
    <text evidence="2">The sequence shown here is derived from an EMBL/GenBank/DDBJ whole genome shotgun (WGS) entry which is preliminary data.</text>
</comment>
<dbReference type="EMBL" id="JBBPBN010000106">
    <property type="protein sequence ID" value="KAK8978886.1"/>
    <property type="molecule type" value="Genomic_DNA"/>
</dbReference>
<feature type="compositionally biased region" description="Basic and acidic residues" evidence="1">
    <location>
        <begin position="157"/>
        <end position="176"/>
    </location>
</feature>
<protein>
    <recommendedName>
        <fullName evidence="4">F-box domain-containing protein</fullName>
    </recommendedName>
</protein>
<evidence type="ECO:0000313" key="3">
    <source>
        <dbReference type="Proteomes" id="UP001396334"/>
    </source>
</evidence>